<sequence length="205" mass="22137">MSRKGAIEPGDDEPLKPYSRLQVVNRSLLGITHAGHVWAVDYDFFDWDDRVSLYRDGRRAASAKAPASFPVPGGRIEFATTFYGVKRAHLVLGTGTELPLGPHPKTLEAWRQRLAERRPALSALMAAAAVVVLVVGLVVAGMSLLDTVTDVPQVADTLGWTFSSPLALSGSAATALTVAGVLAIIERALSMRHHWLLDADTWWTG</sequence>
<protein>
    <submittedName>
        <fullName evidence="2">Uncharacterized protein</fullName>
    </submittedName>
</protein>
<proteinExistence type="predicted"/>
<keyword evidence="1" id="KW-0812">Transmembrane</keyword>
<reference evidence="2" key="2">
    <citation type="submission" date="2020-09" db="EMBL/GenBank/DDBJ databases">
        <title>Novel species in genus Aeromicrobium.</title>
        <authorList>
            <person name="Zhang G."/>
        </authorList>
    </citation>
    <scope>NUCLEOTIDE SEQUENCE</scope>
    <source>
        <strain evidence="2">SSW1-57</strain>
    </source>
</reference>
<organism evidence="2 5">
    <name type="scientific">Aeromicrobium tamlense</name>
    <dbReference type="NCBI Taxonomy" id="375541"/>
    <lineage>
        <taxon>Bacteria</taxon>
        <taxon>Bacillati</taxon>
        <taxon>Actinomycetota</taxon>
        <taxon>Actinomycetes</taxon>
        <taxon>Propionibacteriales</taxon>
        <taxon>Nocardioidaceae</taxon>
        <taxon>Aeromicrobium</taxon>
    </lineage>
</organism>
<reference evidence="3 4" key="1">
    <citation type="submission" date="2020-07" db="EMBL/GenBank/DDBJ databases">
        <title>Sequencing the genomes of 1000 actinobacteria strains.</title>
        <authorList>
            <person name="Klenk H.-P."/>
        </authorList>
    </citation>
    <scope>NUCLEOTIDE SEQUENCE [LARGE SCALE GENOMIC DNA]</scope>
    <source>
        <strain evidence="3 4">DSM 19087</strain>
    </source>
</reference>
<evidence type="ECO:0000256" key="1">
    <source>
        <dbReference type="SAM" id="Phobius"/>
    </source>
</evidence>
<dbReference type="EMBL" id="JACBZN010000001">
    <property type="protein sequence ID" value="NYI39082.1"/>
    <property type="molecule type" value="Genomic_DNA"/>
</dbReference>
<keyword evidence="1" id="KW-0472">Membrane</keyword>
<feature type="transmembrane region" description="Helical" evidence="1">
    <location>
        <begin position="120"/>
        <end position="145"/>
    </location>
</feature>
<evidence type="ECO:0000313" key="5">
    <source>
        <dbReference type="Proteomes" id="UP000659061"/>
    </source>
</evidence>
<keyword evidence="1" id="KW-1133">Transmembrane helix</keyword>
<feature type="transmembrane region" description="Helical" evidence="1">
    <location>
        <begin position="165"/>
        <end position="185"/>
    </location>
</feature>
<dbReference type="AlphaFoldDB" id="A0A8I0KI57"/>
<comment type="caution">
    <text evidence="2">The sequence shown here is derived from an EMBL/GenBank/DDBJ whole genome shotgun (WGS) entry which is preliminary data.</text>
</comment>
<evidence type="ECO:0000313" key="4">
    <source>
        <dbReference type="Proteomes" id="UP000587211"/>
    </source>
</evidence>
<dbReference type="Proteomes" id="UP000659061">
    <property type="component" value="Unassembled WGS sequence"/>
</dbReference>
<evidence type="ECO:0000313" key="2">
    <source>
        <dbReference type="EMBL" id="MBD1270260.1"/>
    </source>
</evidence>
<name>A0A8I0KI57_9ACTN</name>
<dbReference type="EMBL" id="JACWMT010000001">
    <property type="protein sequence ID" value="MBD1270260.1"/>
    <property type="molecule type" value="Genomic_DNA"/>
</dbReference>
<accession>A0A8I0KI57</accession>
<evidence type="ECO:0000313" key="3">
    <source>
        <dbReference type="EMBL" id="NYI39082.1"/>
    </source>
</evidence>
<dbReference type="Proteomes" id="UP000587211">
    <property type="component" value="Unassembled WGS sequence"/>
</dbReference>
<keyword evidence="4" id="KW-1185">Reference proteome</keyword>
<gene>
    <name evidence="3" type="ORF">BJ975_002457</name>
    <name evidence="2" type="ORF">IDH50_08465</name>
</gene>
<dbReference type="RefSeq" id="WP_179426356.1">
    <property type="nucleotide sequence ID" value="NZ_BAAAMP010000002.1"/>
</dbReference>